<sequence length="113" mass="11579">MSADVSTARDGQDRAGAGNAAAPRVTFPDEPPVFDGANMLMRFVVDLDGEPVVCAITAEALEDHFGADSALEAVLSAAFARGRARICAACAEAIRETGGSVVLHSGRFRAASG</sequence>
<dbReference type="InterPro" id="IPR009962">
    <property type="entry name" value="DUF1488"/>
</dbReference>
<organism evidence="2 3">
    <name type="scientific">Paraburkholderia caballeronis</name>
    <dbReference type="NCBI Taxonomy" id="416943"/>
    <lineage>
        <taxon>Bacteria</taxon>
        <taxon>Pseudomonadati</taxon>
        <taxon>Pseudomonadota</taxon>
        <taxon>Betaproteobacteria</taxon>
        <taxon>Burkholderiales</taxon>
        <taxon>Burkholderiaceae</taxon>
        <taxon>Paraburkholderia</taxon>
    </lineage>
</organism>
<gene>
    <name evidence="2" type="ORF">SAMN05192542_103109</name>
</gene>
<evidence type="ECO:0000256" key="1">
    <source>
        <dbReference type="SAM" id="MobiDB-lite"/>
    </source>
</evidence>
<dbReference type="SUPFAM" id="SSF160272">
    <property type="entry name" value="Shew3726-like"/>
    <property type="match status" value="1"/>
</dbReference>
<proteinExistence type="predicted"/>
<evidence type="ECO:0000313" key="3">
    <source>
        <dbReference type="Proteomes" id="UP000199120"/>
    </source>
</evidence>
<dbReference type="Proteomes" id="UP000199120">
    <property type="component" value="Unassembled WGS sequence"/>
</dbReference>
<feature type="region of interest" description="Disordered" evidence="1">
    <location>
        <begin position="1"/>
        <end position="28"/>
    </location>
</feature>
<dbReference type="STRING" id="416943.SAMN05445871_1804"/>
<dbReference type="InterPro" id="IPR036692">
    <property type="entry name" value="Shew3726-like_sf"/>
</dbReference>
<keyword evidence="3" id="KW-1185">Reference proteome</keyword>
<evidence type="ECO:0000313" key="2">
    <source>
        <dbReference type="EMBL" id="SEK68724.1"/>
    </source>
</evidence>
<dbReference type="AlphaFoldDB" id="A0A1H7J2U1"/>
<reference evidence="3" key="1">
    <citation type="submission" date="2016-10" db="EMBL/GenBank/DDBJ databases">
        <authorList>
            <person name="Varghese N."/>
            <person name="Submissions S."/>
        </authorList>
    </citation>
    <scope>NUCLEOTIDE SEQUENCE [LARGE SCALE GENOMIC DNA]</scope>
    <source>
        <strain evidence="3">LMG 26416</strain>
    </source>
</reference>
<dbReference type="Pfam" id="PF07369">
    <property type="entry name" value="DUF1488"/>
    <property type="match status" value="1"/>
</dbReference>
<name>A0A1H7J2U1_9BURK</name>
<dbReference type="EMBL" id="FOAJ01000003">
    <property type="protein sequence ID" value="SEK68724.1"/>
    <property type="molecule type" value="Genomic_DNA"/>
</dbReference>
<dbReference type="Gene3D" id="3.30.160.140">
    <property type="entry name" value="Shew3726-like"/>
    <property type="match status" value="1"/>
</dbReference>
<accession>A0A1H7J2U1</accession>
<protein>
    <recommendedName>
        <fullName evidence="4">DUF1488 domain-containing protein</fullName>
    </recommendedName>
</protein>
<evidence type="ECO:0008006" key="4">
    <source>
        <dbReference type="Google" id="ProtNLM"/>
    </source>
</evidence>